<sequence length="337" mass="37845">MKTLEENFPEGSVLGCSSGWTLVPFSREFEKQNPALVHRLGQEALSELLRDQDVSLVLCSPDRLIKDSEFELALPVGEVLVGSANLAYLTIENCDEFKSKLSPRISALKEIFSQANLQKSDDLRAAAAYIWDASKSLAEPRFKKIPFLNLNGGCGSYASLARILYRLLFGANAYETNEMMQGSAASFKGYQGVCLDLKQGREGLTKRSQYHSVIDLVDLWMELTEMPFVASVLQKGKRSPSQAAKQQVIQAAELAQARMKVEPSSYLPDIAPLNSQGQRIDLSGVWKQLNYRLVAEDFRSLMFYLHLAKPLLRKPMDDDAFKIKMIRWQEREASAIH</sequence>
<dbReference type="EMBL" id="FWZT01000002">
    <property type="protein sequence ID" value="SME97003.1"/>
    <property type="molecule type" value="Genomic_DNA"/>
</dbReference>
<keyword evidence="2" id="KW-1185">Reference proteome</keyword>
<dbReference type="RefSeq" id="WP_132315120.1">
    <property type="nucleotide sequence ID" value="NZ_FWZT01000002.1"/>
</dbReference>
<dbReference type="GO" id="GO:0009234">
    <property type="term" value="P:menaquinone biosynthetic process"/>
    <property type="evidence" value="ECO:0007669"/>
    <property type="project" value="UniProtKB-UniPathway"/>
</dbReference>
<name>A0A1Y6BCQ2_9BACT</name>
<gene>
    <name evidence="1" type="ORF">SAMN06296036_102329</name>
</gene>
<protein>
    <submittedName>
        <fullName evidence="1">Uncharacterized protein</fullName>
    </submittedName>
</protein>
<dbReference type="STRING" id="1513793.SAMN06296036_102329"/>
<reference evidence="2" key="1">
    <citation type="submission" date="2017-04" db="EMBL/GenBank/DDBJ databases">
        <authorList>
            <person name="Varghese N."/>
            <person name="Submissions S."/>
        </authorList>
    </citation>
    <scope>NUCLEOTIDE SEQUENCE [LARGE SCALE GENOMIC DNA]</scope>
    <source>
        <strain evidence="2">RKEM611</strain>
    </source>
</reference>
<dbReference type="OrthoDB" id="9810112at2"/>
<dbReference type="AlphaFoldDB" id="A0A1Y6BCQ2"/>
<evidence type="ECO:0000313" key="1">
    <source>
        <dbReference type="EMBL" id="SME97003.1"/>
    </source>
</evidence>
<dbReference type="Proteomes" id="UP000192907">
    <property type="component" value="Unassembled WGS sequence"/>
</dbReference>
<evidence type="ECO:0000313" key="2">
    <source>
        <dbReference type="Proteomes" id="UP000192907"/>
    </source>
</evidence>
<organism evidence="1 2">
    <name type="scientific">Pseudobacteriovorax antillogorgiicola</name>
    <dbReference type="NCBI Taxonomy" id="1513793"/>
    <lineage>
        <taxon>Bacteria</taxon>
        <taxon>Pseudomonadati</taxon>
        <taxon>Bdellovibrionota</taxon>
        <taxon>Oligoflexia</taxon>
        <taxon>Oligoflexales</taxon>
        <taxon>Pseudobacteriovoracaceae</taxon>
        <taxon>Pseudobacteriovorax</taxon>
    </lineage>
</organism>
<proteinExistence type="predicted"/>
<accession>A0A1Y6BCQ2</accession>
<dbReference type="UniPathway" id="UPA00079"/>